<evidence type="ECO:0000313" key="3">
    <source>
        <dbReference type="EMBL" id="CAE0435914.1"/>
    </source>
</evidence>
<organism evidence="3">
    <name type="scientific">Aplanochytrium stocchinoi</name>
    <dbReference type="NCBI Taxonomy" id="215587"/>
    <lineage>
        <taxon>Eukaryota</taxon>
        <taxon>Sar</taxon>
        <taxon>Stramenopiles</taxon>
        <taxon>Bigyra</taxon>
        <taxon>Labyrinthulomycetes</taxon>
        <taxon>Thraustochytrida</taxon>
        <taxon>Thraustochytriidae</taxon>
        <taxon>Aplanochytrium</taxon>
    </lineage>
</organism>
<dbReference type="InterPro" id="IPR029519">
    <property type="entry name" value="RdCVF2"/>
</dbReference>
<gene>
    <name evidence="3" type="ORF">ASTO00021_LOCUS6188</name>
</gene>
<dbReference type="PROSITE" id="PS50106">
    <property type="entry name" value="PDZ"/>
    <property type="match status" value="1"/>
</dbReference>
<dbReference type="InterPro" id="IPR012336">
    <property type="entry name" value="Thioredoxin-like_fold"/>
</dbReference>
<dbReference type="SUPFAM" id="SSF52833">
    <property type="entry name" value="Thioredoxin-like"/>
    <property type="match status" value="1"/>
</dbReference>
<dbReference type="Gene3D" id="2.30.42.10">
    <property type="match status" value="1"/>
</dbReference>
<dbReference type="PANTHER" id="PTHR46762:SF1">
    <property type="entry name" value="NUCLEOREDOXIN-LIKE PROTEIN 2"/>
    <property type="match status" value="1"/>
</dbReference>
<dbReference type="Pfam" id="PF13905">
    <property type="entry name" value="Thioredoxin_8"/>
    <property type="match status" value="1"/>
</dbReference>
<feature type="domain" description="PDZ" evidence="2">
    <location>
        <begin position="300"/>
        <end position="388"/>
    </location>
</feature>
<dbReference type="Gene3D" id="3.40.30.10">
    <property type="entry name" value="Glutaredoxin"/>
    <property type="match status" value="1"/>
</dbReference>
<dbReference type="GO" id="GO:0045494">
    <property type="term" value="P:photoreceptor cell maintenance"/>
    <property type="evidence" value="ECO:0007669"/>
    <property type="project" value="InterPro"/>
</dbReference>
<dbReference type="PANTHER" id="PTHR46762">
    <property type="entry name" value="NUCLEOREDOXIN-LIKE PROTEIN 2"/>
    <property type="match status" value="1"/>
</dbReference>
<dbReference type="InterPro" id="IPR036034">
    <property type="entry name" value="PDZ_sf"/>
</dbReference>
<dbReference type="InterPro" id="IPR036249">
    <property type="entry name" value="Thioredoxin-like_sf"/>
</dbReference>
<accession>A0A7S3PFE8</accession>
<dbReference type="SUPFAM" id="SSF50156">
    <property type="entry name" value="PDZ domain-like"/>
    <property type="match status" value="1"/>
</dbReference>
<dbReference type="InterPro" id="IPR001478">
    <property type="entry name" value="PDZ"/>
</dbReference>
<proteinExistence type="predicted"/>
<sequence>MSGRLSSTTLWAKSAKKGHIDPLSGRELGDLTVLLYFAEKSSEECRKFTELLKSFHQETLRAKGFPVEVVFVSSDPNVETMLDHFVNVQGKWLTIKYDDVARRDLAKELGIQSLPSLVVIDKAGKQVVDSKECIQTVELVVQKKKNCDSTIKEWCKKATGWDLKEKPLDVVTSQEEFASRLLHQMNPNRVRKELDMSPEAEQKRLAALYKEQSDKLNPPARKPNPNASQSKPKTELRVESPEKILNDLGPRRQKREKLSPEEEQKRLAEFYAKQQEQIQQLSQGFKFSSPLYYKQYPTNQFDIVVNASNGLGIELGWTDKSDERVVISGFRELENGSWGPLESTGLVIIGDQIVRINDVPIAGLNMDQIGELIMKNRSRTKIRFQRKLGAAVGTKLS</sequence>
<reference evidence="3" key="1">
    <citation type="submission" date="2021-01" db="EMBL/GenBank/DDBJ databases">
        <authorList>
            <person name="Corre E."/>
            <person name="Pelletier E."/>
            <person name="Niang G."/>
            <person name="Scheremetjew M."/>
            <person name="Finn R."/>
            <person name="Kale V."/>
            <person name="Holt S."/>
            <person name="Cochrane G."/>
            <person name="Meng A."/>
            <person name="Brown T."/>
            <person name="Cohen L."/>
        </authorList>
    </citation>
    <scope>NUCLEOTIDE SEQUENCE</scope>
    <source>
        <strain evidence="3">GSBS06</strain>
    </source>
</reference>
<feature type="region of interest" description="Disordered" evidence="1">
    <location>
        <begin position="213"/>
        <end position="262"/>
    </location>
</feature>
<protein>
    <recommendedName>
        <fullName evidence="2">PDZ domain-containing protein</fullName>
    </recommendedName>
</protein>
<evidence type="ECO:0000256" key="1">
    <source>
        <dbReference type="SAM" id="MobiDB-lite"/>
    </source>
</evidence>
<dbReference type="AlphaFoldDB" id="A0A7S3PFE8"/>
<evidence type="ECO:0000259" key="2">
    <source>
        <dbReference type="PROSITE" id="PS50106"/>
    </source>
</evidence>
<feature type="compositionally biased region" description="Basic and acidic residues" evidence="1">
    <location>
        <begin position="232"/>
        <end position="245"/>
    </location>
</feature>
<dbReference type="EMBL" id="HBIN01008357">
    <property type="protein sequence ID" value="CAE0435914.1"/>
    <property type="molecule type" value="Transcribed_RNA"/>
</dbReference>
<name>A0A7S3PFE8_9STRA</name>